<gene>
    <name evidence="2" type="ORF">QU24_14705</name>
</gene>
<dbReference type="InterPro" id="IPR011009">
    <property type="entry name" value="Kinase-like_dom_sf"/>
</dbReference>
<comment type="caution">
    <text evidence="2">The sequence shown here is derived from an EMBL/GenBank/DDBJ whole genome shotgun (WGS) entry which is preliminary data.</text>
</comment>
<dbReference type="Pfam" id="PF01636">
    <property type="entry name" value="APH"/>
    <property type="match status" value="1"/>
</dbReference>
<evidence type="ECO:0000259" key="1">
    <source>
        <dbReference type="Pfam" id="PF01636"/>
    </source>
</evidence>
<evidence type="ECO:0000313" key="3">
    <source>
        <dbReference type="Proteomes" id="UP000030853"/>
    </source>
</evidence>
<protein>
    <recommendedName>
        <fullName evidence="1">Aminoglycoside phosphotransferase domain-containing protein</fullName>
    </recommendedName>
</protein>
<dbReference type="InterPro" id="IPR002575">
    <property type="entry name" value="Aminoglycoside_PTrfase"/>
</dbReference>
<sequence length="297" mass="33971">MEQLRSELALVLGEGISRLETISEQAQSRLYALYDNSGKPMPLVAKYFRHQGRAALEAKKLTMLGHDGLVPVPAVFGLVLSQQQPVHEMLLMARFNGVSAEAPARTSLRWEQLCEQIVEGVLGWHRIDSHGLVGRVDSVQENSWPAWYRQRVEVLWSTLGYLSPPSFTLEDRQILFRSRQQLTQLFADFDDPCVLMHGNLRLASMLKDAHSDQLVAMMQPGNILWAPREYELMRLADSGAEASLLQHYLQRAPVAEGFVWRRWLYQLWDCVDTLVSSGQFDRPRFDNAREQLLPWLG</sequence>
<proteinExistence type="predicted"/>
<feature type="domain" description="Aminoglycoside phosphotransferase" evidence="1">
    <location>
        <begin position="20"/>
        <end position="252"/>
    </location>
</feature>
<dbReference type="EMBL" id="JTJJ01000052">
    <property type="protein sequence ID" value="KHJ67344.1"/>
    <property type="molecule type" value="Genomic_DNA"/>
</dbReference>
<organism evidence="2 3">
    <name type="scientific">Pantoea rodasii</name>
    <dbReference type="NCBI Taxonomy" id="1076549"/>
    <lineage>
        <taxon>Bacteria</taxon>
        <taxon>Pseudomonadati</taxon>
        <taxon>Pseudomonadota</taxon>
        <taxon>Gammaproteobacteria</taxon>
        <taxon>Enterobacterales</taxon>
        <taxon>Erwiniaceae</taxon>
        <taxon>Pantoea</taxon>
    </lineage>
</organism>
<evidence type="ECO:0000313" key="2">
    <source>
        <dbReference type="EMBL" id="KHJ67344.1"/>
    </source>
</evidence>
<dbReference type="AlphaFoldDB" id="A0A0B1R3Y9"/>
<dbReference type="SUPFAM" id="SSF56112">
    <property type="entry name" value="Protein kinase-like (PK-like)"/>
    <property type="match status" value="1"/>
</dbReference>
<accession>A0A0B1R3Y9</accession>
<dbReference type="NCBIfam" id="NF007890">
    <property type="entry name" value="PRK10593.1"/>
    <property type="match status" value="1"/>
</dbReference>
<dbReference type="Proteomes" id="UP000030853">
    <property type="component" value="Unassembled WGS sequence"/>
</dbReference>
<dbReference type="Gene3D" id="3.90.1200.10">
    <property type="match status" value="1"/>
</dbReference>
<reference evidence="2 3" key="1">
    <citation type="submission" date="2014-11" db="EMBL/GenBank/DDBJ databases">
        <title>Genome sequencing of Pantoea rodasii ND03.</title>
        <authorList>
            <person name="Muhamad Yunos N.Y."/>
            <person name="Chan K.-G."/>
        </authorList>
    </citation>
    <scope>NUCLEOTIDE SEQUENCE [LARGE SCALE GENOMIC DNA]</scope>
    <source>
        <strain evidence="2 3">ND03</strain>
    </source>
</reference>
<name>A0A0B1R3Y9_9GAMM</name>
<dbReference type="RefSeq" id="WP_039332439.1">
    <property type="nucleotide sequence ID" value="NZ_JTJJ01000052.1"/>
</dbReference>